<evidence type="ECO:0000313" key="7">
    <source>
        <dbReference type="Proteomes" id="UP000189229"/>
    </source>
</evidence>
<dbReference type="Proteomes" id="UP000188532">
    <property type="component" value="Unassembled WGS sequence"/>
</dbReference>
<evidence type="ECO:0000313" key="8">
    <source>
        <dbReference type="Proteomes" id="UP000516380"/>
    </source>
</evidence>
<dbReference type="Proteomes" id="UP000189229">
    <property type="component" value="Unassembled WGS sequence"/>
</dbReference>
<reference evidence="6 7" key="1">
    <citation type="submission" date="2017-02" db="EMBL/GenBank/DDBJ databases">
        <title>Complete genome sequences of Mycobacterium kansasii strains isolated from rhesus macaques.</title>
        <authorList>
            <person name="Panda A."/>
            <person name="Nagaraj S."/>
            <person name="Zhao X."/>
            <person name="Tettelin H."/>
            <person name="Detolla L.J."/>
        </authorList>
    </citation>
    <scope>NUCLEOTIDE SEQUENCE [LARGE SCALE GENOMIC DNA]</scope>
    <source>
        <strain evidence="5 6">11-3469</strain>
        <strain evidence="4 7">11-3813</strain>
    </source>
</reference>
<evidence type="ECO:0000313" key="3">
    <source>
        <dbReference type="EMBL" id="BCI85518.1"/>
    </source>
</evidence>
<keyword evidence="8" id="KW-1185">Reference proteome</keyword>
<gene>
    <name evidence="5" type="ORF">BZL29_4362</name>
    <name evidence="4" type="ORF">BZL30_6333</name>
    <name evidence="3" type="ORF">NIIDMKKI_07240</name>
</gene>
<dbReference type="EMBL" id="MVBM01000006">
    <property type="protein sequence ID" value="OOK70342.1"/>
    <property type="molecule type" value="Genomic_DNA"/>
</dbReference>
<feature type="region of interest" description="Disordered" evidence="1">
    <location>
        <begin position="244"/>
        <end position="315"/>
    </location>
</feature>
<evidence type="ECO:0000313" key="4">
    <source>
        <dbReference type="EMBL" id="OOK70342.1"/>
    </source>
</evidence>
<evidence type="ECO:0000313" key="5">
    <source>
        <dbReference type="EMBL" id="OOK74934.1"/>
    </source>
</evidence>
<reference evidence="3 8" key="2">
    <citation type="submission" date="2020-07" db="EMBL/GenBank/DDBJ databases">
        <title>Mycobacterium kansasii (former subtype) with zoonotic potential isolated from diseased indoor pet cat, Japan.</title>
        <authorList>
            <person name="Fukano H."/>
            <person name="Terazono T."/>
            <person name="Hoshino Y."/>
        </authorList>
    </citation>
    <scope>NUCLEOTIDE SEQUENCE [LARGE SCALE GENOMIC DNA]</scope>
    <source>
        <strain evidence="3 8">Kuro-I</strain>
    </source>
</reference>
<evidence type="ECO:0000259" key="2">
    <source>
        <dbReference type="Pfam" id="PF15579"/>
    </source>
</evidence>
<accession>A0A1V3X6R3</accession>
<sequence>MTKSNVSVGWGGRVESVDQAAGRVAKLLPALAALDSALSSWRDLGRSKREATAKPLVTTNHADLVQRLQDGRHRTDVGRQIMEDMGYSVYWWNGAEDNQAAANLNIHIGSSALGNHVVLKLPEPDAVPSLYTRGIAHKLLHIFVDIFDPDSVLWSNEELLAKQTEPDRSTEDGRGYVLGKLIGHPAGWANFLSDSDSVKFDMALLPAGATVERLGTGTLVLLGQDPADPPLRDVLQVRRAMGYEVPTQRTESSEDVDAASAGPTATPTAPGASVNPTDRGQSDPRPGIETRGVGYPESNTDAQHSGAPRGTTAHD</sequence>
<evidence type="ECO:0000256" key="1">
    <source>
        <dbReference type="SAM" id="MobiDB-lite"/>
    </source>
</evidence>
<feature type="compositionally biased region" description="Low complexity" evidence="1">
    <location>
        <begin position="258"/>
        <end position="273"/>
    </location>
</feature>
<dbReference type="RefSeq" id="WP_023367843.1">
    <property type="nucleotide sequence ID" value="NZ_BLYZ01000002.1"/>
</dbReference>
<dbReference type="EMBL" id="AP023343">
    <property type="protein sequence ID" value="BCI85518.1"/>
    <property type="molecule type" value="Genomic_DNA"/>
</dbReference>
<feature type="domain" description="Immunity protein 52" evidence="2">
    <location>
        <begin position="9"/>
        <end position="224"/>
    </location>
</feature>
<dbReference type="GeneID" id="29700459"/>
<name>A0A1V3X6R3_MYCKA</name>
<dbReference type="STRING" id="1768.B1T50_10445"/>
<proteinExistence type="predicted"/>
<dbReference type="AlphaFoldDB" id="A0A1V3X6R3"/>
<evidence type="ECO:0000313" key="6">
    <source>
        <dbReference type="Proteomes" id="UP000188532"/>
    </source>
</evidence>
<protein>
    <recommendedName>
        <fullName evidence="2">Immunity protein 52 domain-containing protein</fullName>
    </recommendedName>
</protein>
<organism evidence="5 6">
    <name type="scientific">Mycobacterium kansasii</name>
    <dbReference type="NCBI Taxonomy" id="1768"/>
    <lineage>
        <taxon>Bacteria</taxon>
        <taxon>Bacillati</taxon>
        <taxon>Actinomycetota</taxon>
        <taxon>Actinomycetes</taxon>
        <taxon>Mycobacteriales</taxon>
        <taxon>Mycobacteriaceae</taxon>
        <taxon>Mycobacterium</taxon>
    </lineage>
</organism>
<dbReference type="Pfam" id="PF15579">
    <property type="entry name" value="Imm52"/>
    <property type="match status" value="1"/>
</dbReference>
<dbReference type="InterPro" id="IPR028969">
    <property type="entry name" value="Imm52"/>
</dbReference>
<dbReference type="Proteomes" id="UP000516380">
    <property type="component" value="Chromosome"/>
</dbReference>
<dbReference type="EMBL" id="MVBN01000004">
    <property type="protein sequence ID" value="OOK74934.1"/>
    <property type="molecule type" value="Genomic_DNA"/>
</dbReference>